<evidence type="ECO:0000313" key="7">
    <source>
        <dbReference type="Proteomes" id="UP000217265"/>
    </source>
</evidence>
<dbReference type="OrthoDB" id="1841723at2"/>
<dbReference type="Proteomes" id="UP000217265">
    <property type="component" value="Chromosome"/>
</dbReference>
<dbReference type="InterPro" id="IPR050555">
    <property type="entry name" value="Bact_Solute-Bind_Prot2"/>
</dbReference>
<sequence>MKSLRFLLPVLALGLIAGCSKKSDPAASGSTAAAPDKVKIAFLVKQPEEPWFQYEWKGADKAAAQYGFEVMKLGVPDGEKTLSTIDTIAVAGAQGFVICTPDVRLGPAIMNKAKQKGLKVVTVDDQFVKDGKFMTEVPYVGMSASRIGRKQGETLAAEFKKRGWALEETGVCAITFEELDTARERTDNSIAALKDAGIPAERIFKAPQKTTDIPGAFDAASILLTQQSSIKRWLILGMNDNAVLGAVRAMEGRGFTHETAVGVGINGTDCIDELRKTKPTPFFGSMLASAPQEGFAASEMLYKWIKDGTPPPLDTRTEGILITRENFQEILKREGIID</sequence>
<dbReference type="AlphaFoldDB" id="A0A290QJ69"/>
<dbReference type="GO" id="GO:0030288">
    <property type="term" value="C:outer membrane-bounded periplasmic space"/>
    <property type="evidence" value="ECO:0007669"/>
    <property type="project" value="TreeGrafter"/>
</dbReference>
<keyword evidence="7" id="KW-1185">Reference proteome</keyword>
<gene>
    <name evidence="6" type="ORF">CMV30_10665</name>
</gene>
<comment type="similarity">
    <text evidence="2">Belongs to the bacterial solute-binding protein 2 family.</text>
</comment>
<feature type="chain" id="PRO_5012018856" evidence="4">
    <location>
        <begin position="23"/>
        <end position="338"/>
    </location>
</feature>
<reference evidence="6 7" key="1">
    <citation type="submission" date="2017-09" db="EMBL/GenBank/DDBJ databases">
        <title>Complete genome sequence of Verrucomicrobial strain HZ-65, isolated from freshwater.</title>
        <authorList>
            <person name="Choi A."/>
        </authorList>
    </citation>
    <scope>NUCLEOTIDE SEQUENCE [LARGE SCALE GENOMIC DNA]</scope>
    <source>
        <strain evidence="6 7">HZ-65</strain>
    </source>
</reference>
<organism evidence="6 7">
    <name type="scientific">Nibricoccus aquaticus</name>
    <dbReference type="NCBI Taxonomy" id="2576891"/>
    <lineage>
        <taxon>Bacteria</taxon>
        <taxon>Pseudomonadati</taxon>
        <taxon>Verrucomicrobiota</taxon>
        <taxon>Opitutia</taxon>
        <taxon>Opitutales</taxon>
        <taxon>Opitutaceae</taxon>
        <taxon>Nibricoccus</taxon>
    </lineage>
</organism>
<protein>
    <submittedName>
        <fullName evidence="6">Sugar ABC transporter substrate-binding protein</fullName>
    </submittedName>
</protein>
<dbReference type="KEGG" id="vbh:CMV30_10665"/>
<feature type="signal peptide" evidence="4">
    <location>
        <begin position="1"/>
        <end position="22"/>
    </location>
</feature>
<dbReference type="InterPro" id="IPR026266">
    <property type="entry name" value="AraF"/>
</dbReference>
<feature type="site" description="The binding site for the sugar molecule has not yet been established, but C-87 may be involved" evidence="3">
    <location>
        <position position="99"/>
    </location>
</feature>
<dbReference type="GO" id="GO:0042882">
    <property type="term" value="P:L-arabinose transmembrane transport"/>
    <property type="evidence" value="ECO:0007669"/>
    <property type="project" value="InterPro"/>
</dbReference>
<keyword evidence="4" id="KW-0732">Signal</keyword>
<evidence type="ECO:0000256" key="2">
    <source>
        <dbReference type="ARBA" id="ARBA00007639"/>
    </source>
</evidence>
<proteinExistence type="inferred from homology"/>
<dbReference type="CDD" id="cd01540">
    <property type="entry name" value="PBP1_arabinose_binding"/>
    <property type="match status" value="1"/>
</dbReference>
<dbReference type="RefSeq" id="WP_096056013.1">
    <property type="nucleotide sequence ID" value="NZ_CP023344.1"/>
</dbReference>
<evidence type="ECO:0000256" key="1">
    <source>
        <dbReference type="ARBA" id="ARBA00004196"/>
    </source>
</evidence>
<dbReference type="PANTHER" id="PTHR30036:SF6">
    <property type="entry name" value="L-ARABINOSE-BINDING PERIPLASMIC PROTEIN"/>
    <property type="match status" value="1"/>
</dbReference>
<dbReference type="Gene3D" id="3.40.50.2300">
    <property type="match status" value="2"/>
</dbReference>
<accession>A0A290QJ69</accession>
<evidence type="ECO:0000256" key="4">
    <source>
        <dbReference type="SAM" id="SignalP"/>
    </source>
</evidence>
<evidence type="ECO:0000313" key="6">
    <source>
        <dbReference type="EMBL" id="ATC64381.1"/>
    </source>
</evidence>
<dbReference type="Pfam" id="PF00532">
    <property type="entry name" value="Peripla_BP_1"/>
    <property type="match status" value="1"/>
</dbReference>
<dbReference type="InterPro" id="IPR001761">
    <property type="entry name" value="Peripla_BP/Lac1_sug-bd_dom"/>
</dbReference>
<evidence type="ECO:0000256" key="3">
    <source>
        <dbReference type="PIRSR" id="PIRSR002816-1"/>
    </source>
</evidence>
<dbReference type="PIRSF" id="PIRSF002816">
    <property type="entry name" value="AraF"/>
    <property type="match status" value="1"/>
</dbReference>
<feature type="domain" description="Periplasmic binding protein/LacI sugar binding" evidence="5">
    <location>
        <begin position="38"/>
        <end position="329"/>
    </location>
</feature>
<dbReference type="SUPFAM" id="SSF53822">
    <property type="entry name" value="Periplasmic binding protein-like I"/>
    <property type="match status" value="1"/>
</dbReference>
<dbReference type="GO" id="GO:0030246">
    <property type="term" value="F:carbohydrate binding"/>
    <property type="evidence" value="ECO:0007669"/>
    <property type="project" value="TreeGrafter"/>
</dbReference>
<name>A0A290QJ69_9BACT</name>
<dbReference type="PANTHER" id="PTHR30036">
    <property type="entry name" value="D-XYLOSE-BINDING PERIPLASMIC PROTEIN"/>
    <property type="match status" value="1"/>
</dbReference>
<dbReference type="PROSITE" id="PS51257">
    <property type="entry name" value="PROKAR_LIPOPROTEIN"/>
    <property type="match status" value="1"/>
</dbReference>
<evidence type="ECO:0000259" key="5">
    <source>
        <dbReference type="Pfam" id="PF00532"/>
    </source>
</evidence>
<dbReference type="EMBL" id="CP023344">
    <property type="protein sequence ID" value="ATC64381.1"/>
    <property type="molecule type" value="Genomic_DNA"/>
</dbReference>
<dbReference type="InterPro" id="IPR028082">
    <property type="entry name" value="Peripla_BP_I"/>
</dbReference>
<comment type="subcellular location">
    <subcellularLocation>
        <location evidence="1">Cell envelope</location>
    </subcellularLocation>
</comment>